<dbReference type="AlphaFoldDB" id="A0A250JC45"/>
<proteinExistence type="predicted"/>
<name>A0A250JC45_9BACT</name>
<protein>
    <submittedName>
        <fullName evidence="1">Uncharacterized protein</fullName>
    </submittedName>
</protein>
<evidence type="ECO:0000313" key="1">
    <source>
        <dbReference type="EMBL" id="ATB41128.1"/>
    </source>
</evidence>
<organism evidence="1 2">
    <name type="scientific">Cystobacter fuscus</name>
    <dbReference type="NCBI Taxonomy" id="43"/>
    <lineage>
        <taxon>Bacteria</taxon>
        <taxon>Pseudomonadati</taxon>
        <taxon>Myxococcota</taxon>
        <taxon>Myxococcia</taxon>
        <taxon>Myxococcales</taxon>
        <taxon>Cystobacterineae</taxon>
        <taxon>Archangiaceae</taxon>
        <taxon>Cystobacter</taxon>
    </lineage>
</organism>
<dbReference type="Proteomes" id="UP000217257">
    <property type="component" value="Chromosome"/>
</dbReference>
<evidence type="ECO:0000313" key="2">
    <source>
        <dbReference type="Proteomes" id="UP000217257"/>
    </source>
</evidence>
<dbReference type="EMBL" id="CP022098">
    <property type="protein sequence ID" value="ATB41128.1"/>
    <property type="molecule type" value="Genomic_DNA"/>
</dbReference>
<dbReference type="KEGG" id="cfus:CYFUS_006590"/>
<dbReference type="RefSeq" id="WP_095988899.1">
    <property type="nucleotide sequence ID" value="NZ_CP022098.1"/>
</dbReference>
<gene>
    <name evidence="1" type="ORF">CYFUS_006590</name>
</gene>
<reference evidence="1 2" key="1">
    <citation type="submission" date="2017-06" db="EMBL/GenBank/DDBJ databases">
        <title>Sequencing and comparative analysis of myxobacterial genomes.</title>
        <authorList>
            <person name="Rupp O."/>
            <person name="Goesmann A."/>
            <person name="Sogaard-Andersen L."/>
        </authorList>
    </citation>
    <scope>NUCLEOTIDE SEQUENCE [LARGE SCALE GENOMIC DNA]</scope>
    <source>
        <strain evidence="1 2">DSM 52655</strain>
    </source>
</reference>
<sequence length="75" mass="8414">MQPQKPSLGRVVLFTGEDGLECAADIVKVDPRWCGEICLHVKTTDPAQPIRVESAPFEEGVKDARGRSWRWPPRV</sequence>
<accession>A0A250JC45</accession>